<proteinExistence type="predicted"/>
<reference evidence="1" key="1">
    <citation type="journal article" date="2013" name="J. Plant Res.">
        <title>Effect of fungi and light on seed germination of three Opuntia species from semiarid lands of central Mexico.</title>
        <authorList>
            <person name="Delgado-Sanchez P."/>
            <person name="Jimenez-Bremont J.F."/>
            <person name="Guerrero-Gonzalez Mde L."/>
            <person name="Flores J."/>
        </authorList>
    </citation>
    <scope>NUCLEOTIDE SEQUENCE</scope>
    <source>
        <tissue evidence="1">Cladode</tissue>
    </source>
</reference>
<protein>
    <submittedName>
        <fullName evidence="1">Uncharacterized protein</fullName>
    </submittedName>
</protein>
<dbReference type="AlphaFoldDB" id="A0A7C9ACT5"/>
<dbReference type="EMBL" id="GISG01220729">
    <property type="protein sequence ID" value="MBA4663570.1"/>
    <property type="molecule type" value="Transcribed_RNA"/>
</dbReference>
<accession>A0A7C9ACT5</accession>
<evidence type="ECO:0000313" key="1">
    <source>
        <dbReference type="EMBL" id="MBA4663570.1"/>
    </source>
</evidence>
<sequence length="234" mass="26206">MFNNCRDSKADHPLMSFMPSECYSLRGNRIAMLSGLLTQYIIILLQGSPPVSANSTSAYMSPVDQLCPLNQLNQSLYFSYRLGPPQPTEATISESSSELDISTNEYLSDLDVSMNDLAPKYPFSKEHASPAIMPWEYPSSKNLCMTESAINPDAHILINRPKTEGQYLDLNTKLVILIQVLESRSIPSSCMWCRTTFSMCTSPTLQRPKSIRLYAHVFGLTPQSFILLYKVNAS</sequence>
<name>A0A7C9ACT5_OPUST</name>
<organism evidence="1">
    <name type="scientific">Opuntia streptacantha</name>
    <name type="common">Prickly pear cactus</name>
    <name type="synonym">Opuntia cardona</name>
    <dbReference type="NCBI Taxonomy" id="393608"/>
    <lineage>
        <taxon>Eukaryota</taxon>
        <taxon>Viridiplantae</taxon>
        <taxon>Streptophyta</taxon>
        <taxon>Embryophyta</taxon>
        <taxon>Tracheophyta</taxon>
        <taxon>Spermatophyta</taxon>
        <taxon>Magnoliopsida</taxon>
        <taxon>eudicotyledons</taxon>
        <taxon>Gunneridae</taxon>
        <taxon>Pentapetalae</taxon>
        <taxon>Caryophyllales</taxon>
        <taxon>Cactineae</taxon>
        <taxon>Cactaceae</taxon>
        <taxon>Opuntioideae</taxon>
        <taxon>Opuntia</taxon>
    </lineage>
</organism>
<reference evidence="1" key="2">
    <citation type="submission" date="2020-07" db="EMBL/GenBank/DDBJ databases">
        <authorList>
            <person name="Vera ALvarez R."/>
            <person name="Arias-Moreno D.M."/>
            <person name="Jimenez-Jacinto V."/>
            <person name="Jimenez-Bremont J.F."/>
            <person name="Swaminathan K."/>
            <person name="Moose S.P."/>
            <person name="Guerrero-Gonzalez M.L."/>
            <person name="Marino-Ramirez L."/>
            <person name="Landsman D."/>
            <person name="Rodriguez-Kessler M."/>
            <person name="Delgado-Sanchez P."/>
        </authorList>
    </citation>
    <scope>NUCLEOTIDE SEQUENCE</scope>
    <source>
        <tissue evidence="1">Cladode</tissue>
    </source>
</reference>